<evidence type="ECO:0000313" key="15">
    <source>
        <dbReference type="Proteomes" id="UP000290637"/>
    </source>
</evidence>
<evidence type="ECO:0000256" key="11">
    <source>
        <dbReference type="RuleBase" id="RU003357"/>
    </source>
</evidence>
<organism evidence="14 15">
    <name type="scientific">Pseudoduganella lutea</name>
    <dbReference type="NCBI Taxonomy" id="321985"/>
    <lineage>
        <taxon>Bacteria</taxon>
        <taxon>Pseudomonadati</taxon>
        <taxon>Pseudomonadota</taxon>
        <taxon>Betaproteobacteria</taxon>
        <taxon>Burkholderiales</taxon>
        <taxon>Oxalobacteraceae</taxon>
        <taxon>Telluria group</taxon>
        <taxon>Pseudoduganella</taxon>
    </lineage>
</organism>
<dbReference type="EMBL" id="CP035913">
    <property type="protein sequence ID" value="QBE66780.1"/>
    <property type="molecule type" value="Genomic_DNA"/>
</dbReference>
<comment type="subcellular location">
    <subcellularLocation>
        <location evidence="1 10">Cell outer membrane</location>
        <topology evidence="1 10">Multi-pass membrane protein</topology>
    </subcellularLocation>
</comment>
<evidence type="ECO:0000256" key="5">
    <source>
        <dbReference type="ARBA" id="ARBA00022692"/>
    </source>
</evidence>
<gene>
    <name evidence="14" type="ORF">EWM63_30590</name>
</gene>
<evidence type="ECO:0000259" key="13">
    <source>
        <dbReference type="Pfam" id="PF07715"/>
    </source>
</evidence>
<keyword evidence="8 14" id="KW-0675">Receptor</keyword>
<keyword evidence="5 10" id="KW-0812">Transmembrane</keyword>
<dbReference type="PANTHER" id="PTHR47234">
    <property type="match status" value="1"/>
</dbReference>
<evidence type="ECO:0000256" key="10">
    <source>
        <dbReference type="PROSITE-ProRule" id="PRU01360"/>
    </source>
</evidence>
<dbReference type="Pfam" id="PF07715">
    <property type="entry name" value="Plug"/>
    <property type="match status" value="1"/>
</dbReference>
<evidence type="ECO:0000256" key="1">
    <source>
        <dbReference type="ARBA" id="ARBA00004571"/>
    </source>
</evidence>
<dbReference type="InterPro" id="IPR000531">
    <property type="entry name" value="Beta-barrel_TonB"/>
</dbReference>
<dbReference type="PROSITE" id="PS52016">
    <property type="entry name" value="TONB_DEPENDENT_REC_3"/>
    <property type="match status" value="1"/>
</dbReference>
<evidence type="ECO:0000256" key="4">
    <source>
        <dbReference type="ARBA" id="ARBA00022452"/>
    </source>
</evidence>
<keyword evidence="9 10" id="KW-0998">Cell outer membrane</keyword>
<name>A0A4P6L589_9BURK</name>
<keyword evidence="7 10" id="KW-0472">Membrane</keyword>
<dbReference type="PANTHER" id="PTHR47234:SF2">
    <property type="entry name" value="TONB-DEPENDENT RECEPTOR"/>
    <property type="match status" value="1"/>
</dbReference>
<accession>A0A4P6L589</accession>
<evidence type="ECO:0000256" key="2">
    <source>
        <dbReference type="ARBA" id="ARBA00009810"/>
    </source>
</evidence>
<keyword evidence="4 10" id="KW-1134">Transmembrane beta strand</keyword>
<evidence type="ECO:0000256" key="7">
    <source>
        <dbReference type="ARBA" id="ARBA00023136"/>
    </source>
</evidence>
<proteinExistence type="inferred from homology"/>
<comment type="similarity">
    <text evidence="2 10 11">Belongs to the TonB-dependent receptor family.</text>
</comment>
<dbReference type="Pfam" id="PF00593">
    <property type="entry name" value="TonB_dep_Rec_b-barrel"/>
    <property type="match status" value="1"/>
</dbReference>
<keyword evidence="6 11" id="KW-0798">TonB box</keyword>
<dbReference type="SUPFAM" id="SSF56935">
    <property type="entry name" value="Porins"/>
    <property type="match status" value="1"/>
</dbReference>
<dbReference type="Gene3D" id="2.170.130.10">
    <property type="entry name" value="TonB-dependent receptor, plug domain"/>
    <property type="match status" value="1"/>
</dbReference>
<sequence>MPACRCWSAPASRSTWCRRMRRPPPPACCLAPGRTDSFSVAGPRTRGQRPCAVPCRALQYAVQRTNHINDRRQAMPLQPFHTRKTRIALAICGLAGLCQGASAQQAVQPENVVTVTGTSIRGVAAVGSDVTTIRREDIAATGATTSTELLRSVPEMNNFGASGINNGQNQANFVDQPAIHGIGVGNGGAGLTLVLLDGHRLPGAGINQTAPDAGSIPTSILERVEVMADGGSAIYGSDAVAGVINFVPRKNFNGAETKARFGSADGYRTKNFSHLVGHKWDGGHALAAIERSENSALDGFGRSYAVADQRRWGGPDTRSSNCTPGTASVGGVNYPIIGNRAGNGALVPGDPVRCESNRGNDLYPAQRRDQAYFSVRQDAGESTELFASFLYSGRTLDSRVTGGGVTSGGLALTVPSTSPFYLPLAGAAANAPQTVTYNPEADFGAFTNRITTSTRSLVAGANVQLPNEWNARVAFNYGIEKDDVNNYGIHQALAIASAADGTFNPTGIGAQTSAGLLARIGNFVTRYNARHTLKEAQVKLDGPLFAMGGGKARAALGAGTRREEMEGLTSAGPVGGNFTSAPYTSKGTRDDDFVFGELYFPVVGDANALPGVRRLDVSVAARWDKYSDVGNTTNPKVGANWTVTDGVKVRFSAGRSFHAPSLADAPTAIDTRVIRADCNPVQHIGCASAAPSDYAVWLAGGNNLKPEKANTYNVGLDLGPELLKGFKVGLTYFRIDYKDVITFPTFGVLTNPIDAYAPYRILRPAGASDADWRGIVEPLLAGMRHDGLVYPDVGLPYVVYDLRRQNFADEKIQGIDYSVEYQLRSAVGQWKFGLSGSHMMTFDQNVPGVADTIELLDTNYAVRNKVRLQAGLVRGDFSAALFANHVGTFRNTGVSPVQRVSSFNTVDGHFAWNFKDRGILDNTTLAIDVTNLFDRDPPVFYTGGSILGFDGNTANPLGRVVSVSLSKRW</sequence>
<evidence type="ECO:0000256" key="8">
    <source>
        <dbReference type="ARBA" id="ARBA00023170"/>
    </source>
</evidence>
<dbReference type="InterPro" id="IPR012910">
    <property type="entry name" value="Plug_dom"/>
</dbReference>
<evidence type="ECO:0000256" key="9">
    <source>
        <dbReference type="ARBA" id="ARBA00023237"/>
    </source>
</evidence>
<feature type="domain" description="TonB-dependent receptor plug" evidence="13">
    <location>
        <begin position="126"/>
        <end position="243"/>
    </location>
</feature>
<dbReference type="GO" id="GO:0009279">
    <property type="term" value="C:cell outer membrane"/>
    <property type="evidence" value="ECO:0007669"/>
    <property type="project" value="UniProtKB-SubCell"/>
</dbReference>
<keyword evidence="15" id="KW-1185">Reference proteome</keyword>
<dbReference type="Proteomes" id="UP000290637">
    <property type="component" value="Chromosome"/>
</dbReference>
<evidence type="ECO:0000256" key="6">
    <source>
        <dbReference type="ARBA" id="ARBA00023077"/>
    </source>
</evidence>
<feature type="domain" description="TonB-dependent receptor-like beta-barrel" evidence="12">
    <location>
        <begin position="426"/>
        <end position="932"/>
    </location>
</feature>
<dbReference type="OrthoDB" id="9760620at2"/>
<evidence type="ECO:0000313" key="14">
    <source>
        <dbReference type="EMBL" id="QBE66780.1"/>
    </source>
</evidence>
<evidence type="ECO:0000256" key="3">
    <source>
        <dbReference type="ARBA" id="ARBA00022448"/>
    </source>
</evidence>
<dbReference type="InterPro" id="IPR037066">
    <property type="entry name" value="Plug_dom_sf"/>
</dbReference>
<dbReference type="AlphaFoldDB" id="A0A4P6L589"/>
<dbReference type="InterPro" id="IPR036942">
    <property type="entry name" value="Beta-barrel_TonB_sf"/>
</dbReference>
<reference evidence="14 15" key="1">
    <citation type="submission" date="2019-02" db="EMBL/GenBank/DDBJ databases">
        <title>Draft Genome Sequences of Six Type Strains of the Genus Massilia.</title>
        <authorList>
            <person name="Miess H."/>
            <person name="Frediansyhah A."/>
            <person name="Gross H."/>
        </authorList>
    </citation>
    <scope>NUCLEOTIDE SEQUENCE [LARGE SCALE GENOMIC DNA]</scope>
    <source>
        <strain evidence="14 15">DSM 17473</strain>
    </source>
</reference>
<evidence type="ECO:0000259" key="12">
    <source>
        <dbReference type="Pfam" id="PF00593"/>
    </source>
</evidence>
<keyword evidence="3 10" id="KW-0813">Transport</keyword>
<dbReference type="KEGG" id="plue:EWM63_30590"/>
<dbReference type="Gene3D" id="2.40.170.20">
    <property type="entry name" value="TonB-dependent receptor, beta-barrel domain"/>
    <property type="match status" value="1"/>
</dbReference>
<dbReference type="InterPro" id="IPR039426">
    <property type="entry name" value="TonB-dep_rcpt-like"/>
</dbReference>
<protein>
    <submittedName>
        <fullName evidence="14">TonB-dependent receptor</fullName>
    </submittedName>
</protein>